<evidence type="ECO:0000313" key="2">
    <source>
        <dbReference type="Proteomes" id="UP000796880"/>
    </source>
</evidence>
<sequence>MVYCSSSRSLAAVVQSQLTLVILTGWASCFRLKVSFTASFSVYGNKQFTSEYKNFGAFLWSYSDHSFPSKMAPAGMVGVSELLDRIYPVVKKGVVPTKNLAAKEPSALGFESDYKQYYLCLAAAATIKWWYLILFPRFGIPFLNKGDHSPFASGFPNQHPGRYF</sequence>
<comment type="caution">
    <text evidence="1">The sequence shown here is derived from an EMBL/GenBank/DDBJ whole genome shotgun (WGS) entry which is preliminary data.</text>
</comment>
<protein>
    <submittedName>
        <fullName evidence="1">Uncharacterized protein</fullName>
    </submittedName>
</protein>
<dbReference type="AlphaFoldDB" id="A0A8K0HAE8"/>
<organism evidence="1 2">
    <name type="scientific">Rhamnella rubrinervis</name>
    <dbReference type="NCBI Taxonomy" id="2594499"/>
    <lineage>
        <taxon>Eukaryota</taxon>
        <taxon>Viridiplantae</taxon>
        <taxon>Streptophyta</taxon>
        <taxon>Embryophyta</taxon>
        <taxon>Tracheophyta</taxon>
        <taxon>Spermatophyta</taxon>
        <taxon>Magnoliopsida</taxon>
        <taxon>eudicotyledons</taxon>
        <taxon>Gunneridae</taxon>
        <taxon>Pentapetalae</taxon>
        <taxon>rosids</taxon>
        <taxon>fabids</taxon>
        <taxon>Rosales</taxon>
        <taxon>Rhamnaceae</taxon>
        <taxon>rhamnoid group</taxon>
        <taxon>Rhamneae</taxon>
        <taxon>Rhamnella</taxon>
    </lineage>
</organism>
<keyword evidence="2" id="KW-1185">Reference proteome</keyword>
<reference evidence="1" key="1">
    <citation type="submission" date="2020-03" db="EMBL/GenBank/DDBJ databases">
        <title>A high-quality chromosome-level genome assembly of a woody plant with both climbing and erect habits, Rhamnella rubrinervis.</title>
        <authorList>
            <person name="Lu Z."/>
            <person name="Yang Y."/>
            <person name="Zhu X."/>
            <person name="Sun Y."/>
        </authorList>
    </citation>
    <scope>NUCLEOTIDE SEQUENCE</scope>
    <source>
        <strain evidence="1">BYM</strain>
        <tissue evidence="1">Leaf</tissue>
    </source>
</reference>
<accession>A0A8K0HAE8</accession>
<proteinExistence type="predicted"/>
<dbReference type="Proteomes" id="UP000796880">
    <property type="component" value="Unassembled WGS sequence"/>
</dbReference>
<evidence type="ECO:0000313" key="1">
    <source>
        <dbReference type="EMBL" id="KAF3448320.1"/>
    </source>
</evidence>
<dbReference type="OrthoDB" id="1583124at2759"/>
<gene>
    <name evidence="1" type="ORF">FNV43_RR09033</name>
</gene>
<dbReference type="EMBL" id="VOIH02000004">
    <property type="protein sequence ID" value="KAF3448320.1"/>
    <property type="molecule type" value="Genomic_DNA"/>
</dbReference>
<name>A0A8K0HAE8_9ROSA</name>